<dbReference type="EMBL" id="JAVDYD010000001">
    <property type="protein sequence ID" value="MDR7336730.1"/>
    <property type="molecule type" value="Genomic_DNA"/>
</dbReference>
<evidence type="ECO:0000313" key="2">
    <source>
        <dbReference type="Proteomes" id="UP001183604"/>
    </source>
</evidence>
<name>A0ABU2AI26_9ACTN</name>
<protein>
    <submittedName>
        <fullName evidence="1">Uncharacterized protein</fullName>
    </submittedName>
</protein>
<accession>A0ABU2AI26</accession>
<evidence type="ECO:0000313" key="1">
    <source>
        <dbReference type="EMBL" id="MDR7336730.1"/>
    </source>
</evidence>
<sequence>MHDLLNTTAQGSKLHRITTDGHWYTLDLAEDER</sequence>
<dbReference type="Proteomes" id="UP001183604">
    <property type="component" value="Unassembled WGS sequence"/>
</dbReference>
<gene>
    <name evidence="1" type="ORF">J2S69_000449</name>
</gene>
<organism evidence="1 2">
    <name type="scientific">Glycomyces lechevalierae</name>
    <dbReference type="NCBI Taxonomy" id="256034"/>
    <lineage>
        <taxon>Bacteria</taxon>
        <taxon>Bacillati</taxon>
        <taxon>Actinomycetota</taxon>
        <taxon>Actinomycetes</taxon>
        <taxon>Glycomycetales</taxon>
        <taxon>Glycomycetaceae</taxon>
        <taxon>Glycomyces</taxon>
    </lineage>
</organism>
<reference evidence="1 2" key="1">
    <citation type="submission" date="2023-07" db="EMBL/GenBank/DDBJ databases">
        <title>Sequencing the genomes of 1000 actinobacteria strains.</title>
        <authorList>
            <person name="Klenk H.-P."/>
        </authorList>
    </citation>
    <scope>NUCLEOTIDE SEQUENCE [LARGE SCALE GENOMIC DNA]</scope>
    <source>
        <strain evidence="1 2">DSM 44724</strain>
    </source>
</reference>
<proteinExistence type="predicted"/>
<comment type="caution">
    <text evidence="1">The sequence shown here is derived from an EMBL/GenBank/DDBJ whole genome shotgun (WGS) entry which is preliminary data.</text>
</comment>
<keyword evidence="2" id="KW-1185">Reference proteome</keyword>